<protein>
    <recommendedName>
        <fullName evidence="4">PilZ domain-containing protein</fullName>
    </recommendedName>
</protein>
<dbReference type="Proteomes" id="UP001156905">
    <property type="component" value="Unassembled WGS sequence"/>
</dbReference>
<organism evidence="2 3">
    <name type="scientific">Bradyrhizobium iriomotense</name>
    <dbReference type="NCBI Taxonomy" id="441950"/>
    <lineage>
        <taxon>Bacteria</taxon>
        <taxon>Pseudomonadati</taxon>
        <taxon>Pseudomonadota</taxon>
        <taxon>Alphaproteobacteria</taxon>
        <taxon>Hyphomicrobiales</taxon>
        <taxon>Nitrobacteraceae</taxon>
        <taxon>Bradyrhizobium</taxon>
    </lineage>
</organism>
<feature type="compositionally biased region" description="Basic and acidic residues" evidence="1">
    <location>
        <begin position="95"/>
        <end position="109"/>
    </location>
</feature>
<evidence type="ECO:0008006" key="4">
    <source>
        <dbReference type="Google" id="ProtNLM"/>
    </source>
</evidence>
<reference evidence="3" key="1">
    <citation type="journal article" date="2019" name="Int. J. Syst. Evol. Microbiol.">
        <title>The Global Catalogue of Microorganisms (GCM) 10K type strain sequencing project: providing services to taxonomists for standard genome sequencing and annotation.</title>
        <authorList>
            <consortium name="The Broad Institute Genomics Platform"/>
            <consortium name="The Broad Institute Genome Sequencing Center for Infectious Disease"/>
            <person name="Wu L."/>
            <person name="Ma J."/>
        </authorList>
    </citation>
    <scope>NUCLEOTIDE SEQUENCE [LARGE SCALE GENOMIC DNA]</scope>
    <source>
        <strain evidence="3">NBRC 102520</strain>
    </source>
</reference>
<dbReference type="RefSeq" id="WP_284273773.1">
    <property type="nucleotide sequence ID" value="NZ_BSOW01000037.1"/>
</dbReference>
<dbReference type="SUPFAM" id="SSF141371">
    <property type="entry name" value="PilZ domain-like"/>
    <property type="match status" value="1"/>
</dbReference>
<evidence type="ECO:0000313" key="2">
    <source>
        <dbReference type="EMBL" id="GLR90738.1"/>
    </source>
</evidence>
<evidence type="ECO:0000256" key="1">
    <source>
        <dbReference type="SAM" id="MobiDB-lite"/>
    </source>
</evidence>
<keyword evidence="3" id="KW-1185">Reference proteome</keyword>
<name>A0ABQ6BAC7_9BRAD</name>
<accession>A0ABQ6BAC7</accession>
<proteinExistence type="predicted"/>
<gene>
    <name evidence="2" type="ORF">GCM10007857_74530</name>
</gene>
<sequence>MARHRKDLGARRHVRVDLYRPGFLIPAPDAPWIECTIVDVSDDGVSLDVGALPVPKVFGLSFTTGGEVIRICILTWRNGERVGARFVRVGDLRRKRQREAARKAAERPAGRAAGRG</sequence>
<evidence type="ECO:0000313" key="3">
    <source>
        <dbReference type="Proteomes" id="UP001156905"/>
    </source>
</evidence>
<dbReference type="EMBL" id="BSOW01000037">
    <property type="protein sequence ID" value="GLR90738.1"/>
    <property type="molecule type" value="Genomic_DNA"/>
</dbReference>
<comment type="caution">
    <text evidence="2">The sequence shown here is derived from an EMBL/GenBank/DDBJ whole genome shotgun (WGS) entry which is preliminary data.</text>
</comment>
<feature type="region of interest" description="Disordered" evidence="1">
    <location>
        <begin position="95"/>
        <end position="116"/>
    </location>
</feature>